<reference evidence="2" key="2">
    <citation type="submission" date="2023-05" db="EMBL/GenBank/DDBJ databases">
        <authorList>
            <consortium name="Lawrence Berkeley National Laboratory"/>
            <person name="Steindorff A."/>
            <person name="Hensen N."/>
            <person name="Bonometti L."/>
            <person name="Westerberg I."/>
            <person name="Brannstrom I.O."/>
            <person name="Guillou S."/>
            <person name="Cros-Aarteil S."/>
            <person name="Calhoun S."/>
            <person name="Haridas S."/>
            <person name="Kuo A."/>
            <person name="Mondo S."/>
            <person name="Pangilinan J."/>
            <person name="Riley R."/>
            <person name="Labutti K."/>
            <person name="Andreopoulos B."/>
            <person name="Lipzen A."/>
            <person name="Chen C."/>
            <person name="Yanf M."/>
            <person name="Daum C."/>
            <person name="Ng V."/>
            <person name="Clum A."/>
            <person name="Ohm R."/>
            <person name="Martin F."/>
            <person name="Silar P."/>
            <person name="Natvig D."/>
            <person name="Lalanne C."/>
            <person name="Gautier V."/>
            <person name="Ament-Velasquez S.L."/>
            <person name="Kruys A."/>
            <person name="Hutchinson M.I."/>
            <person name="Powell A.J."/>
            <person name="Barry K."/>
            <person name="Miller A.N."/>
            <person name="Grigoriev I.V."/>
            <person name="Debuchy R."/>
            <person name="Gladieux P."/>
            <person name="Thoren M.H."/>
            <person name="Johannesson H."/>
        </authorList>
    </citation>
    <scope>NUCLEOTIDE SEQUENCE</scope>
    <source>
        <strain evidence="2">CBS 123565</strain>
    </source>
</reference>
<dbReference type="AlphaFoldDB" id="A0AAN6UR86"/>
<dbReference type="EMBL" id="MU853402">
    <property type="protein sequence ID" value="KAK4137717.1"/>
    <property type="molecule type" value="Genomic_DNA"/>
</dbReference>
<keyword evidence="3" id="KW-1185">Reference proteome</keyword>
<reference evidence="2" key="1">
    <citation type="journal article" date="2023" name="Mol. Phylogenet. Evol.">
        <title>Genome-scale phylogeny and comparative genomics of the fungal order Sordariales.</title>
        <authorList>
            <person name="Hensen N."/>
            <person name="Bonometti L."/>
            <person name="Westerberg I."/>
            <person name="Brannstrom I.O."/>
            <person name="Guillou S."/>
            <person name="Cros-Aarteil S."/>
            <person name="Calhoun S."/>
            <person name="Haridas S."/>
            <person name="Kuo A."/>
            <person name="Mondo S."/>
            <person name="Pangilinan J."/>
            <person name="Riley R."/>
            <person name="LaButti K."/>
            <person name="Andreopoulos B."/>
            <person name="Lipzen A."/>
            <person name="Chen C."/>
            <person name="Yan M."/>
            <person name="Daum C."/>
            <person name="Ng V."/>
            <person name="Clum A."/>
            <person name="Steindorff A."/>
            <person name="Ohm R.A."/>
            <person name="Martin F."/>
            <person name="Silar P."/>
            <person name="Natvig D.O."/>
            <person name="Lalanne C."/>
            <person name="Gautier V."/>
            <person name="Ament-Velasquez S.L."/>
            <person name="Kruys A."/>
            <person name="Hutchinson M.I."/>
            <person name="Powell A.J."/>
            <person name="Barry K."/>
            <person name="Miller A.N."/>
            <person name="Grigoriev I.V."/>
            <person name="Debuchy R."/>
            <person name="Gladieux P."/>
            <person name="Hiltunen Thoren M."/>
            <person name="Johannesson H."/>
        </authorList>
    </citation>
    <scope>NUCLEOTIDE SEQUENCE</scope>
    <source>
        <strain evidence="2">CBS 123565</strain>
    </source>
</reference>
<proteinExistence type="predicted"/>
<comment type="caution">
    <text evidence="2">The sequence shown here is derived from an EMBL/GenBank/DDBJ whole genome shotgun (WGS) entry which is preliminary data.</text>
</comment>
<evidence type="ECO:0000256" key="1">
    <source>
        <dbReference type="SAM" id="MobiDB-lite"/>
    </source>
</evidence>
<organism evidence="2 3">
    <name type="scientific">Trichocladium antarcticum</name>
    <dbReference type="NCBI Taxonomy" id="1450529"/>
    <lineage>
        <taxon>Eukaryota</taxon>
        <taxon>Fungi</taxon>
        <taxon>Dikarya</taxon>
        <taxon>Ascomycota</taxon>
        <taxon>Pezizomycotina</taxon>
        <taxon>Sordariomycetes</taxon>
        <taxon>Sordariomycetidae</taxon>
        <taxon>Sordariales</taxon>
        <taxon>Chaetomiaceae</taxon>
        <taxon>Trichocladium</taxon>
    </lineage>
</organism>
<protein>
    <submittedName>
        <fullName evidence="2">Uncharacterized protein</fullName>
    </submittedName>
</protein>
<sequence>MPTKAHRRSRSSIDQVIDLLADLEDKQIALLLDDFNHTTPSNVPVTEAIALFEHQTTNPRRLSGRSSSPVRTLQAELERRHSRRISSAPEPRPRPRTTSKPQAPRCPTPAKQSSDRPDRPSLVLSPPGLSERPESSNSSPSLEPPRSRLRSRSYKRISRPMLLSPTATAELHHLLLAYFSDAPDSSTTTATPSPTTPNTGCSFLSPFSLLEPEPELISPGLDLLEPSPTRIPTFPLPSTPARSLRTTHSMSSLFEVLRSQ</sequence>
<feature type="compositionally biased region" description="Polar residues" evidence="1">
    <location>
        <begin position="56"/>
        <end position="71"/>
    </location>
</feature>
<dbReference type="Proteomes" id="UP001304895">
    <property type="component" value="Unassembled WGS sequence"/>
</dbReference>
<evidence type="ECO:0000313" key="3">
    <source>
        <dbReference type="Proteomes" id="UP001304895"/>
    </source>
</evidence>
<gene>
    <name evidence="2" type="ORF">BT67DRAFT_119133</name>
</gene>
<accession>A0AAN6UR86</accession>
<name>A0AAN6UR86_9PEZI</name>
<feature type="region of interest" description="Disordered" evidence="1">
    <location>
        <begin position="56"/>
        <end position="154"/>
    </location>
</feature>
<evidence type="ECO:0000313" key="2">
    <source>
        <dbReference type="EMBL" id="KAK4137717.1"/>
    </source>
</evidence>